<dbReference type="SUPFAM" id="SSF54523">
    <property type="entry name" value="Pili subunits"/>
    <property type="match status" value="1"/>
</dbReference>
<dbReference type="STRING" id="1035707.SAMN05216552_102392"/>
<dbReference type="RefSeq" id="WP_177307422.1">
    <property type="nucleotide sequence ID" value="NZ_FPBO01000023.1"/>
</dbReference>
<dbReference type="Proteomes" id="UP000199391">
    <property type="component" value="Unassembled WGS sequence"/>
</dbReference>
<dbReference type="EMBL" id="FPBO01000023">
    <property type="protein sequence ID" value="SFV05072.1"/>
    <property type="molecule type" value="Genomic_DNA"/>
</dbReference>
<accession>A0A1I7L5M0</accession>
<dbReference type="Gene3D" id="3.30.700.10">
    <property type="entry name" value="Glycoprotein, Type 4 Pilin"/>
    <property type="match status" value="1"/>
</dbReference>
<sequence>MSLRQQGFTIVELITVMVVIGILSAVAIPMMTGNSMAGPAFRNELASTLRYAQKTAVSHRRLVCATVSATTVTLSIASAAGSTVCNTTLASPDGNSVTSKDSAVTASGALVGILYFQPVGTITTNNAGTVTAAGTISVTGQAGIAIQGATGYVE</sequence>
<dbReference type="AlphaFoldDB" id="A0A1I7L5M0"/>
<evidence type="ECO:0000313" key="3">
    <source>
        <dbReference type="Proteomes" id="UP000199391"/>
    </source>
</evidence>
<reference evidence="3" key="1">
    <citation type="submission" date="2016-10" db="EMBL/GenBank/DDBJ databases">
        <authorList>
            <person name="Varghese N."/>
            <person name="Submissions S."/>
        </authorList>
    </citation>
    <scope>NUCLEOTIDE SEQUENCE [LARGE SCALE GENOMIC DNA]</scope>
    <source>
        <strain evidence="3">CGMCC 1.11014</strain>
    </source>
</reference>
<organism evidence="2 3">
    <name type="scientific">Pseudoduganella namucuonensis</name>
    <dbReference type="NCBI Taxonomy" id="1035707"/>
    <lineage>
        <taxon>Bacteria</taxon>
        <taxon>Pseudomonadati</taxon>
        <taxon>Pseudomonadota</taxon>
        <taxon>Betaproteobacteria</taxon>
        <taxon>Burkholderiales</taxon>
        <taxon>Oxalobacteraceae</taxon>
        <taxon>Telluria group</taxon>
        <taxon>Pseudoduganella</taxon>
    </lineage>
</organism>
<dbReference type="Pfam" id="PF07963">
    <property type="entry name" value="N_methyl"/>
    <property type="match status" value="1"/>
</dbReference>
<dbReference type="NCBIfam" id="TIGR02532">
    <property type="entry name" value="IV_pilin_GFxxxE"/>
    <property type="match status" value="1"/>
</dbReference>
<keyword evidence="1" id="KW-1133">Transmembrane helix</keyword>
<gene>
    <name evidence="2" type="ORF">SAMN05216552_102392</name>
</gene>
<evidence type="ECO:0000313" key="2">
    <source>
        <dbReference type="EMBL" id="SFV05072.1"/>
    </source>
</evidence>
<keyword evidence="1" id="KW-0812">Transmembrane</keyword>
<evidence type="ECO:0000256" key="1">
    <source>
        <dbReference type="SAM" id="Phobius"/>
    </source>
</evidence>
<keyword evidence="1" id="KW-0472">Membrane</keyword>
<name>A0A1I7L5M0_9BURK</name>
<proteinExistence type="predicted"/>
<dbReference type="InterPro" id="IPR012902">
    <property type="entry name" value="N_methyl_site"/>
</dbReference>
<dbReference type="InterPro" id="IPR045584">
    <property type="entry name" value="Pilin-like"/>
</dbReference>
<feature type="transmembrane region" description="Helical" evidence="1">
    <location>
        <begin position="6"/>
        <end position="28"/>
    </location>
</feature>
<protein>
    <submittedName>
        <fullName evidence="2">MSHA pilin protein MshC</fullName>
    </submittedName>
</protein>
<keyword evidence="3" id="KW-1185">Reference proteome</keyword>